<dbReference type="GO" id="GO:0022900">
    <property type="term" value="P:electron transport chain"/>
    <property type="evidence" value="ECO:0007669"/>
    <property type="project" value="InterPro"/>
</dbReference>
<reference evidence="1 2" key="1">
    <citation type="submission" date="2018-06" db="EMBL/GenBank/DDBJ databases">
        <title>Genomic Encyclopedia of Archaeal and Bacterial Type Strains, Phase II (KMG-II): from individual species to whole genera.</title>
        <authorList>
            <person name="Goeker M."/>
        </authorList>
    </citation>
    <scope>NUCLEOTIDE SEQUENCE [LARGE SCALE GENOMIC DNA]</scope>
    <source>
        <strain evidence="1 2">DSM 24525</strain>
    </source>
</reference>
<gene>
    <name evidence="1" type="ORF">C8P66_1133</name>
</gene>
<dbReference type="Gene3D" id="1.20.120.10">
    <property type="entry name" value="Cytochrome c/b562"/>
    <property type="match status" value="1"/>
</dbReference>
<organism evidence="1 2">
    <name type="scientific">Humitalea rosea</name>
    <dbReference type="NCBI Taxonomy" id="990373"/>
    <lineage>
        <taxon>Bacteria</taxon>
        <taxon>Pseudomonadati</taxon>
        <taxon>Pseudomonadota</taxon>
        <taxon>Alphaproteobacteria</taxon>
        <taxon>Acetobacterales</taxon>
        <taxon>Roseomonadaceae</taxon>
        <taxon>Humitalea</taxon>
    </lineage>
</organism>
<dbReference type="PROSITE" id="PS51009">
    <property type="entry name" value="CYTCII"/>
    <property type="match status" value="1"/>
</dbReference>
<name>A0A2W7IFH9_9PROT</name>
<accession>A0A2W7IFH9</accession>
<dbReference type="AlphaFoldDB" id="A0A2W7IFH9"/>
<evidence type="ECO:0000313" key="2">
    <source>
        <dbReference type="Proteomes" id="UP000249688"/>
    </source>
</evidence>
<dbReference type="PRINTS" id="PR00608">
    <property type="entry name" value="CYTCHROMECII"/>
</dbReference>
<dbReference type="InterPro" id="IPR015984">
    <property type="entry name" value="Cyt_c_prime_subgr"/>
</dbReference>
<dbReference type="InterPro" id="IPR002321">
    <property type="entry name" value="Cyt_c_II"/>
</dbReference>
<dbReference type="Proteomes" id="UP000249688">
    <property type="component" value="Unassembled WGS sequence"/>
</dbReference>
<dbReference type="GO" id="GO:0009055">
    <property type="term" value="F:electron transfer activity"/>
    <property type="evidence" value="ECO:0007669"/>
    <property type="project" value="InterPro"/>
</dbReference>
<dbReference type="GO" id="GO:0005506">
    <property type="term" value="F:iron ion binding"/>
    <property type="evidence" value="ECO:0007669"/>
    <property type="project" value="InterPro"/>
</dbReference>
<dbReference type="SUPFAM" id="SSF47175">
    <property type="entry name" value="Cytochromes"/>
    <property type="match status" value="1"/>
</dbReference>
<dbReference type="EMBL" id="QKYU01000013">
    <property type="protein sequence ID" value="PZW44838.1"/>
    <property type="molecule type" value="Genomic_DNA"/>
</dbReference>
<proteinExistence type="predicted"/>
<sequence>MPVFTLTRIELPMAKCFPSSRPKPRFLMLGLALLLGAGGGAAWAQADVIAARKASMKRMSEQLEVMKPVMEARGDVSALATRVADIAEILASVPSRFPTGSDSGDTKARPTIWSDRAGFEKAAETTLAAAQTLRTAVQSGDASASAAAFQALGGSCVGCHRGYRSR</sequence>
<protein>
    <submittedName>
        <fullName evidence="1">Cytochrome c556</fullName>
    </submittedName>
</protein>
<dbReference type="Pfam" id="PF01322">
    <property type="entry name" value="Cytochrom_C_2"/>
    <property type="match status" value="1"/>
</dbReference>
<comment type="caution">
    <text evidence="1">The sequence shown here is derived from an EMBL/GenBank/DDBJ whole genome shotgun (WGS) entry which is preliminary data.</text>
</comment>
<keyword evidence="2" id="KW-1185">Reference proteome</keyword>
<dbReference type="InterPro" id="IPR010980">
    <property type="entry name" value="Cyt_c/b562"/>
</dbReference>
<dbReference type="GO" id="GO:0020037">
    <property type="term" value="F:heme binding"/>
    <property type="evidence" value="ECO:0007669"/>
    <property type="project" value="InterPro"/>
</dbReference>
<evidence type="ECO:0000313" key="1">
    <source>
        <dbReference type="EMBL" id="PZW44838.1"/>
    </source>
</evidence>